<dbReference type="InterPro" id="IPR014914">
    <property type="entry name" value="RES_dom"/>
</dbReference>
<keyword evidence="3" id="KW-1185">Reference proteome</keyword>
<dbReference type="EMBL" id="JBANDL010000002">
    <property type="protein sequence ID" value="MEI2455572.1"/>
    <property type="molecule type" value="Genomic_DNA"/>
</dbReference>
<accession>A0ABU8D635</accession>
<dbReference type="RefSeq" id="WP_186442648.1">
    <property type="nucleotide sequence ID" value="NZ_JBANDL010000002.1"/>
</dbReference>
<organism evidence="2 3">
    <name type="scientific">Lysobacter firmicutimachus</name>
    <dbReference type="NCBI Taxonomy" id="1792846"/>
    <lineage>
        <taxon>Bacteria</taxon>
        <taxon>Pseudomonadati</taxon>
        <taxon>Pseudomonadota</taxon>
        <taxon>Gammaproteobacteria</taxon>
        <taxon>Lysobacterales</taxon>
        <taxon>Lysobacteraceae</taxon>
        <taxon>Lysobacter</taxon>
    </lineage>
</organism>
<evidence type="ECO:0000313" key="3">
    <source>
        <dbReference type="Proteomes" id="UP001387215"/>
    </source>
</evidence>
<gene>
    <name evidence="2" type="ORF">V2J18_12860</name>
</gene>
<evidence type="ECO:0000313" key="2">
    <source>
        <dbReference type="EMBL" id="MEI2455572.1"/>
    </source>
</evidence>
<feature type="domain" description="RES" evidence="1">
    <location>
        <begin position="220"/>
        <end position="383"/>
    </location>
</feature>
<reference evidence="2 3" key="1">
    <citation type="submission" date="2024-02" db="EMBL/GenBank/DDBJ databases">
        <title>Lysobacter Genome Sequencing and Mining.</title>
        <authorList>
            <person name="Bierman J."/>
            <person name="Walker M.C."/>
        </authorList>
    </citation>
    <scope>NUCLEOTIDE SEQUENCE [LARGE SCALE GENOMIC DNA]</scope>
    <source>
        <strain evidence="2 3">PB6250</strain>
    </source>
</reference>
<proteinExistence type="predicted"/>
<sequence>MLRELAEDVFAQGPYAGGICLPCIGNTVLRRLYEERLLPEPCAVCGVQRAGLSVQQIVRAVRGEIRDWFEPHVDLYPGYDGLSLAAVVGRVIGCEHAPFCETVAGQLHEPGAGEDALFHPEQRYQQRRLPFESEQHEDDYLLGEWEAVVHALRHEQRFYNDRAERFFASLFDEALQAKVRTVLPSWHRPAAILELGTGVRMFRARCCDDDAKLARVLAQPERELGAAPRARANSNRMNPAGVPLFYGAGAVHTSVAEVRPSIGDRVAVGTFQPERALKLFDFRGLDQRIDPQAFEFFRGRADERLRRRHLLKHLHRLISLPARPGGEGYLVTQVMIEYLRYRHEERFDGVAFRSVQDGAGVNYVIFSEDEPDSPSASSGREPRFPLRLVGAPAVHEVQALAYRLDPPLPRSDSGPD</sequence>
<dbReference type="SMART" id="SM00953">
    <property type="entry name" value="RES"/>
    <property type="match status" value="1"/>
</dbReference>
<name>A0ABU8D635_9GAMM</name>
<evidence type="ECO:0000259" key="1">
    <source>
        <dbReference type="SMART" id="SM00953"/>
    </source>
</evidence>
<dbReference type="Pfam" id="PF08808">
    <property type="entry name" value="RES"/>
    <property type="match status" value="1"/>
</dbReference>
<comment type="caution">
    <text evidence="2">The sequence shown here is derived from an EMBL/GenBank/DDBJ whole genome shotgun (WGS) entry which is preliminary data.</text>
</comment>
<protein>
    <submittedName>
        <fullName evidence="2">RES family NAD+ phosphorylase</fullName>
    </submittedName>
</protein>
<dbReference type="Proteomes" id="UP001387215">
    <property type="component" value="Unassembled WGS sequence"/>
</dbReference>